<feature type="transmembrane region" description="Helical" evidence="1">
    <location>
        <begin position="322"/>
        <end position="346"/>
    </location>
</feature>
<proteinExistence type="predicted"/>
<dbReference type="InterPro" id="IPR011623">
    <property type="entry name" value="7TMR_DISM_rcpt_extracell_dom1"/>
</dbReference>
<feature type="domain" description="7TM-DISM receptor extracellular" evidence="2">
    <location>
        <begin position="205"/>
        <end position="401"/>
    </location>
</feature>
<feature type="transmembrane region" description="Helical" evidence="1">
    <location>
        <begin position="353"/>
        <end position="377"/>
    </location>
</feature>
<comment type="caution">
    <text evidence="3">The sequence shown here is derived from an EMBL/GenBank/DDBJ whole genome shotgun (WGS) entry which is preliminary data.</text>
</comment>
<feature type="transmembrane region" description="Helical" evidence="1">
    <location>
        <begin position="383"/>
        <end position="405"/>
    </location>
</feature>
<protein>
    <submittedName>
        <fullName evidence="3">7TM diverse intracellular signaling</fullName>
    </submittedName>
</protein>
<evidence type="ECO:0000313" key="3">
    <source>
        <dbReference type="EMBL" id="GBF50097.1"/>
    </source>
</evidence>
<sequence length="634" mass="73589">MHKSFVAARFLLCVAIQLSCYRSIPSTIAPSDVIDLSTYQFGEDLPMNLFGPWELYWGKLYDPEDFQSGRVQKREKVITYFRPWTNQLNGDRKFPAQGYATYRMRIKVPASSSKRIYTIHYSHLFSASKLFINGQFVHEKGKVSENLDEIEAIRTGSYNEFEVIGDEIEIILQIANRDFFRGGPRGEFLLSTLEPMGKFKIKSIILEMFAFGLIFGAAIYHFFIFIVNRKQKAFLYFSLLCLAFLVRIPILNSKIYEYFVPIPSAHFLANLLHYNDIVSFLFGNLFLNALFQVKRMLWINYLFYIGALVSCFSPLFPSSVVFYFNVSYVSFYLLLFVLQSILFLVLNKQNQQSLYFMGFGLFVFAVLCFLAISLNFIGLQGGLYLIIAYAIYVVFQSLFMSNYFAKTVERSNQLKLQMQEEHQIALQKQRSEMQLMVHDQLGAGLTDLKVMIERKIRSQERPIFDSILPNLHNRVISILQSLRNQLLHLEDLDLIYQNFLTGVNLTLLRRYTNAGREFDFHVSETAEAHFENLKLHAEIRNYYLNIYYILYELCTNDLKYGIGESSWSIDVSSGKINIEQKNAVEENRQLSPHLKSIGNRINGLRANLSVKIEEREFHVRVEIPLPSVAKLEAE</sequence>
<keyword evidence="1" id="KW-1133">Transmembrane helix</keyword>
<evidence type="ECO:0000259" key="2">
    <source>
        <dbReference type="Pfam" id="PF07695"/>
    </source>
</evidence>
<dbReference type="Proteomes" id="UP000245133">
    <property type="component" value="Unassembled WGS sequence"/>
</dbReference>
<reference evidence="3 4" key="1">
    <citation type="submission" date="2018-02" db="EMBL/GenBank/DDBJ databases">
        <title>Novel Leptospira species isolated from soil and water in Japan.</title>
        <authorList>
            <person name="Nakao R."/>
            <person name="Masuzawa T."/>
        </authorList>
    </citation>
    <scope>NUCLEOTIDE SEQUENCE [LARGE SCALE GENOMIC DNA]</scope>
    <source>
        <strain evidence="3 4">YH101</strain>
    </source>
</reference>
<name>A0A2P2DZQ2_9LEPT</name>
<keyword evidence="1" id="KW-0472">Membrane</keyword>
<keyword evidence="4" id="KW-1185">Reference proteome</keyword>
<gene>
    <name evidence="3" type="ORF">LPTSP4_16210</name>
</gene>
<evidence type="ECO:0000313" key="4">
    <source>
        <dbReference type="Proteomes" id="UP000245133"/>
    </source>
</evidence>
<feature type="transmembrane region" description="Helical" evidence="1">
    <location>
        <begin position="271"/>
        <end position="291"/>
    </location>
</feature>
<dbReference type="AlphaFoldDB" id="A0A2P2DZQ2"/>
<evidence type="ECO:0000256" key="1">
    <source>
        <dbReference type="SAM" id="Phobius"/>
    </source>
</evidence>
<dbReference type="EMBL" id="BFBB01000003">
    <property type="protein sequence ID" value="GBF50097.1"/>
    <property type="molecule type" value="Genomic_DNA"/>
</dbReference>
<dbReference type="SUPFAM" id="SSF49785">
    <property type="entry name" value="Galactose-binding domain-like"/>
    <property type="match status" value="1"/>
</dbReference>
<feature type="transmembrane region" description="Helical" evidence="1">
    <location>
        <begin position="233"/>
        <end position="251"/>
    </location>
</feature>
<dbReference type="InterPro" id="IPR008979">
    <property type="entry name" value="Galactose-bd-like_sf"/>
</dbReference>
<feature type="transmembrane region" description="Helical" evidence="1">
    <location>
        <begin position="204"/>
        <end position="226"/>
    </location>
</feature>
<feature type="transmembrane region" description="Helical" evidence="1">
    <location>
        <begin position="298"/>
        <end position="316"/>
    </location>
</feature>
<keyword evidence="1" id="KW-0812">Transmembrane</keyword>
<dbReference type="RefSeq" id="WP_108975555.1">
    <property type="nucleotide sequence ID" value="NZ_BFBB01000003.1"/>
</dbReference>
<organism evidence="3 4">
    <name type="scientific">Leptospira ryugenii</name>
    <dbReference type="NCBI Taxonomy" id="1917863"/>
    <lineage>
        <taxon>Bacteria</taxon>
        <taxon>Pseudomonadati</taxon>
        <taxon>Spirochaetota</taxon>
        <taxon>Spirochaetia</taxon>
        <taxon>Leptospirales</taxon>
        <taxon>Leptospiraceae</taxon>
        <taxon>Leptospira</taxon>
    </lineage>
</organism>
<dbReference type="OrthoDB" id="344915at2"/>
<accession>A0A2P2DZQ2</accession>
<dbReference type="Gene3D" id="2.60.120.260">
    <property type="entry name" value="Galactose-binding domain-like"/>
    <property type="match status" value="1"/>
</dbReference>
<dbReference type="Pfam" id="PF07695">
    <property type="entry name" value="7TMR-DISM_7TM"/>
    <property type="match status" value="1"/>
</dbReference>